<dbReference type="Proteomes" id="UP001472677">
    <property type="component" value="Unassembled WGS sequence"/>
</dbReference>
<keyword evidence="1" id="KW-0472">Membrane</keyword>
<dbReference type="EMBL" id="JBBPBM010002163">
    <property type="protein sequence ID" value="KAK8480002.1"/>
    <property type="molecule type" value="Genomic_DNA"/>
</dbReference>
<keyword evidence="1" id="KW-0812">Transmembrane</keyword>
<feature type="transmembrane region" description="Helical" evidence="1">
    <location>
        <begin position="87"/>
        <end position="106"/>
    </location>
</feature>
<gene>
    <name evidence="2" type="ORF">V6N12_042793</name>
</gene>
<reference evidence="2 3" key="1">
    <citation type="journal article" date="2024" name="G3 (Bethesda)">
        <title>Genome assembly of Hibiscus sabdariffa L. provides insights into metabolisms of medicinal natural products.</title>
        <authorList>
            <person name="Kim T."/>
        </authorList>
    </citation>
    <scope>NUCLEOTIDE SEQUENCE [LARGE SCALE GENOMIC DNA]</scope>
    <source>
        <strain evidence="2">TK-2024</strain>
        <tissue evidence="2">Old leaves</tissue>
    </source>
</reference>
<protein>
    <submittedName>
        <fullName evidence="2">Uncharacterized protein</fullName>
    </submittedName>
</protein>
<proteinExistence type="predicted"/>
<evidence type="ECO:0000313" key="3">
    <source>
        <dbReference type="Proteomes" id="UP001472677"/>
    </source>
</evidence>
<organism evidence="2 3">
    <name type="scientific">Hibiscus sabdariffa</name>
    <name type="common">roselle</name>
    <dbReference type="NCBI Taxonomy" id="183260"/>
    <lineage>
        <taxon>Eukaryota</taxon>
        <taxon>Viridiplantae</taxon>
        <taxon>Streptophyta</taxon>
        <taxon>Embryophyta</taxon>
        <taxon>Tracheophyta</taxon>
        <taxon>Spermatophyta</taxon>
        <taxon>Magnoliopsida</taxon>
        <taxon>eudicotyledons</taxon>
        <taxon>Gunneridae</taxon>
        <taxon>Pentapetalae</taxon>
        <taxon>rosids</taxon>
        <taxon>malvids</taxon>
        <taxon>Malvales</taxon>
        <taxon>Malvaceae</taxon>
        <taxon>Malvoideae</taxon>
        <taxon>Hibiscus</taxon>
    </lineage>
</organism>
<accession>A0ABR1ZID0</accession>
<comment type="caution">
    <text evidence="2">The sequence shown here is derived from an EMBL/GenBank/DDBJ whole genome shotgun (WGS) entry which is preliminary data.</text>
</comment>
<evidence type="ECO:0000256" key="1">
    <source>
        <dbReference type="SAM" id="Phobius"/>
    </source>
</evidence>
<evidence type="ECO:0000313" key="2">
    <source>
        <dbReference type="EMBL" id="KAK8480002.1"/>
    </source>
</evidence>
<name>A0ABR1ZID0_9ROSI</name>
<keyword evidence="3" id="KW-1185">Reference proteome</keyword>
<keyword evidence="1" id="KW-1133">Transmembrane helix</keyword>
<sequence>MKDKQLEKLTEWGWISIHNKFYSFNPKGRQAYGIKIYELLDELLDTEKSIAEYESLESFTLVKKISFMKAISLLNAREFIIRDSKQLLVLSMGSVLVGIMVVYLITKTGKPTLQCSSHDMNRLCN</sequence>